<gene>
    <name evidence="1" type="ORF">MCBMB27_02097</name>
    <name evidence="2" type="ORF">SAMN05192567_10646</name>
</gene>
<dbReference type="EMBL" id="FOPK01000006">
    <property type="protein sequence ID" value="SFG64426.1"/>
    <property type="molecule type" value="Genomic_DNA"/>
</dbReference>
<accession>A0AAE8HQ32</accession>
<keyword evidence="3" id="KW-1185">Reference proteome</keyword>
<protein>
    <submittedName>
        <fullName evidence="2">Ribbon-helix-helix protein, copG family</fullName>
    </submittedName>
</protein>
<organism evidence="2 4">
    <name type="scientific">Methylobacterium phyllosphaerae</name>
    <dbReference type="NCBI Taxonomy" id="418223"/>
    <lineage>
        <taxon>Bacteria</taxon>
        <taxon>Pseudomonadati</taxon>
        <taxon>Pseudomonadota</taxon>
        <taxon>Alphaproteobacteria</taxon>
        <taxon>Hyphomicrobiales</taxon>
        <taxon>Methylobacteriaceae</taxon>
        <taxon>Methylobacterium</taxon>
    </lineage>
</organism>
<proteinExistence type="predicted"/>
<reference evidence="1 3" key="1">
    <citation type="submission" date="2016-04" db="EMBL/GenBank/DDBJ databases">
        <title>Complete genome sequencing and analysis of CBMB27, Methylobacterium phyllosphaerae isolated from leaf tissues of rice (Oryza sativa L.).</title>
        <authorList>
            <person name="Lee Y."/>
            <person name="Hwangbo K."/>
            <person name="Chung H."/>
            <person name="Yoo J."/>
            <person name="Kim K.Y."/>
            <person name="Sa T.M."/>
            <person name="Um Y."/>
            <person name="Madhaiyan M."/>
        </authorList>
    </citation>
    <scope>NUCLEOTIDE SEQUENCE [LARGE SCALE GENOMIC DNA]</scope>
    <source>
        <strain evidence="1 3">CBMB27</strain>
    </source>
</reference>
<dbReference type="Proteomes" id="UP000185487">
    <property type="component" value="Chromosome"/>
</dbReference>
<reference evidence="2 4" key="2">
    <citation type="submission" date="2016-10" db="EMBL/GenBank/DDBJ databases">
        <authorList>
            <person name="Varghese N."/>
            <person name="Submissions S."/>
        </authorList>
    </citation>
    <scope>NUCLEOTIDE SEQUENCE [LARGE SCALE GENOMIC DNA]</scope>
    <source>
        <strain evidence="2 4">CBMB27</strain>
    </source>
</reference>
<evidence type="ECO:0000313" key="3">
    <source>
        <dbReference type="Proteomes" id="UP000185487"/>
    </source>
</evidence>
<dbReference type="KEGG" id="mphy:MCBMB27_02097"/>
<dbReference type="SUPFAM" id="SSF47598">
    <property type="entry name" value="Ribbon-helix-helix"/>
    <property type="match status" value="1"/>
</dbReference>
<dbReference type="GO" id="GO:0006355">
    <property type="term" value="P:regulation of DNA-templated transcription"/>
    <property type="evidence" value="ECO:0007669"/>
    <property type="project" value="InterPro"/>
</dbReference>
<dbReference type="Proteomes" id="UP000199140">
    <property type="component" value="Unassembled WGS sequence"/>
</dbReference>
<evidence type="ECO:0000313" key="4">
    <source>
        <dbReference type="Proteomes" id="UP000199140"/>
    </source>
</evidence>
<evidence type="ECO:0000313" key="2">
    <source>
        <dbReference type="EMBL" id="SFG64426.1"/>
    </source>
</evidence>
<name>A0AAE8HQ32_9HYPH</name>
<evidence type="ECO:0000313" key="1">
    <source>
        <dbReference type="EMBL" id="APT31388.1"/>
    </source>
</evidence>
<dbReference type="RefSeq" id="WP_159020325.1">
    <property type="nucleotide sequence ID" value="NZ_CP015367.1"/>
</dbReference>
<dbReference type="AlphaFoldDB" id="A0AAE8HQ32"/>
<dbReference type="InterPro" id="IPR010985">
    <property type="entry name" value="Ribbon_hlx_hlx"/>
</dbReference>
<dbReference type="EMBL" id="CP015367">
    <property type="protein sequence ID" value="APT31388.1"/>
    <property type="molecule type" value="Genomic_DNA"/>
</dbReference>
<sequence length="50" mass="5409">MTETVRVGLPLDTKDALTKAARRAGKSISGFAREAVEEAIARDTRPKARP</sequence>